<dbReference type="NCBIfam" id="TIGR04256">
    <property type="entry name" value="GxxExxY"/>
    <property type="match status" value="1"/>
</dbReference>
<dbReference type="Proteomes" id="UP001151079">
    <property type="component" value="Unassembled WGS sequence"/>
</dbReference>
<protein>
    <submittedName>
        <fullName evidence="1">GxxExxY protein</fullName>
    </submittedName>
</protein>
<dbReference type="InterPro" id="IPR026350">
    <property type="entry name" value="GxxExxY"/>
</dbReference>
<sequence length="137" mass="15731">MSQEFSEIPEDLQAISYKVIGLAIEVHRQLGPGLLESAYQECLFYEIKNAGLKVEKEVTLPIIYKEIRLEQGYRIDLLVENKLVIELKNVENFSPAHFAQIVTYLKLGKYPLGLLINYNSTILKNNIKRFINSKSNT</sequence>
<dbReference type="RefSeq" id="WP_264206541.1">
    <property type="nucleotide sequence ID" value="NZ_JAOZEW010000012.1"/>
</dbReference>
<keyword evidence="2" id="KW-1185">Reference proteome</keyword>
<organism evidence="1 2">
    <name type="scientific">Flavobacterium shii</name>
    <dbReference type="NCBI Taxonomy" id="2987687"/>
    <lineage>
        <taxon>Bacteria</taxon>
        <taxon>Pseudomonadati</taxon>
        <taxon>Bacteroidota</taxon>
        <taxon>Flavobacteriia</taxon>
        <taxon>Flavobacteriales</taxon>
        <taxon>Flavobacteriaceae</taxon>
        <taxon>Flavobacterium</taxon>
    </lineage>
</organism>
<gene>
    <name evidence="1" type="ORF">OIU83_12225</name>
</gene>
<proteinExistence type="predicted"/>
<comment type="caution">
    <text evidence="1">The sequence shown here is derived from an EMBL/GenBank/DDBJ whole genome shotgun (WGS) entry which is preliminary data.</text>
</comment>
<evidence type="ECO:0000313" key="2">
    <source>
        <dbReference type="Proteomes" id="UP001151079"/>
    </source>
</evidence>
<dbReference type="Pfam" id="PF13366">
    <property type="entry name" value="PDDEXK_3"/>
    <property type="match status" value="1"/>
</dbReference>
<reference evidence="1" key="1">
    <citation type="submission" date="2022-10" db="EMBL/GenBank/DDBJ databases">
        <title>Two novel species of Flavobacterium.</title>
        <authorList>
            <person name="Liu Q."/>
            <person name="Xin Y.-H."/>
        </authorList>
    </citation>
    <scope>NUCLEOTIDE SEQUENCE</scope>
    <source>
        <strain evidence="1">LS1R49</strain>
    </source>
</reference>
<evidence type="ECO:0000313" key="1">
    <source>
        <dbReference type="EMBL" id="MCV9928426.1"/>
    </source>
</evidence>
<name>A0A9X2ZBU3_9FLAO</name>
<dbReference type="AlphaFoldDB" id="A0A9X2ZBU3"/>
<accession>A0A9X2ZBU3</accession>
<dbReference type="EMBL" id="JAOZEW010000012">
    <property type="protein sequence ID" value="MCV9928426.1"/>
    <property type="molecule type" value="Genomic_DNA"/>
</dbReference>